<dbReference type="STRING" id="1079859.SAMN04515674_10469"/>
<dbReference type="SUPFAM" id="SSF55961">
    <property type="entry name" value="Bet v1-like"/>
    <property type="match status" value="1"/>
</dbReference>
<evidence type="ECO:0000313" key="1">
    <source>
        <dbReference type="EMBL" id="SFP57715.1"/>
    </source>
</evidence>
<dbReference type="Pfam" id="PF10604">
    <property type="entry name" value="Polyketide_cyc2"/>
    <property type="match status" value="1"/>
</dbReference>
<keyword evidence="2" id="KW-1185">Reference proteome</keyword>
<organism evidence="1 2">
    <name type="scientific">Pseudarcicella hirudinis</name>
    <dbReference type="NCBI Taxonomy" id="1079859"/>
    <lineage>
        <taxon>Bacteria</taxon>
        <taxon>Pseudomonadati</taxon>
        <taxon>Bacteroidota</taxon>
        <taxon>Cytophagia</taxon>
        <taxon>Cytophagales</taxon>
        <taxon>Flectobacillaceae</taxon>
        <taxon>Pseudarcicella</taxon>
    </lineage>
</organism>
<dbReference type="Proteomes" id="UP000199306">
    <property type="component" value="Unassembled WGS sequence"/>
</dbReference>
<sequence length="139" mass="15987">MWKRTHSVVTKEISKEQIWKLFSDVNHWNTWDEGIEYTEMNGDFVKGTTFILKPKGGPKVKVELLETIENRKFVDVTHFPLAKMYDEHEFEETADGLKITNTISVKGILSFFWIKVVAQNIADAMPGDVKNQIKSAAKL</sequence>
<evidence type="ECO:0000313" key="2">
    <source>
        <dbReference type="Proteomes" id="UP000199306"/>
    </source>
</evidence>
<protein>
    <submittedName>
        <fullName evidence="1">Polyketide cyclase / dehydrase and lipid transport</fullName>
    </submittedName>
</protein>
<dbReference type="EMBL" id="FOXH01000004">
    <property type="protein sequence ID" value="SFP57715.1"/>
    <property type="molecule type" value="Genomic_DNA"/>
</dbReference>
<dbReference type="InterPro" id="IPR023393">
    <property type="entry name" value="START-like_dom_sf"/>
</dbReference>
<accession>A0A1I5RGS2</accession>
<dbReference type="AlphaFoldDB" id="A0A1I5RGS2"/>
<reference evidence="1 2" key="1">
    <citation type="submission" date="2016-10" db="EMBL/GenBank/DDBJ databases">
        <authorList>
            <person name="de Groot N.N."/>
        </authorList>
    </citation>
    <scope>NUCLEOTIDE SEQUENCE [LARGE SCALE GENOMIC DNA]</scope>
    <source>
        <strain evidence="2">E92,LMG 26720,CCM 7988</strain>
    </source>
</reference>
<gene>
    <name evidence="1" type="ORF">SAMN04515674_10469</name>
</gene>
<dbReference type="OrthoDB" id="9810827at2"/>
<name>A0A1I5RGS2_9BACT</name>
<dbReference type="InterPro" id="IPR019587">
    <property type="entry name" value="Polyketide_cyclase/dehydratase"/>
</dbReference>
<dbReference type="Gene3D" id="3.30.530.20">
    <property type="match status" value="1"/>
</dbReference>
<dbReference type="RefSeq" id="WP_092015233.1">
    <property type="nucleotide sequence ID" value="NZ_FOXH01000004.1"/>
</dbReference>
<proteinExistence type="predicted"/>